<dbReference type="RefSeq" id="WP_279242509.1">
    <property type="nucleotide sequence ID" value="NZ_CP036501.1"/>
</dbReference>
<organism evidence="7 8">
    <name type="scientific">Candidatus Paraluminiphilus aquimaris</name>
    <dbReference type="NCBI Taxonomy" id="2518994"/>
    <lineage>
        <taxon>Bacteria</taxon>
        <taxon>Pseudomonadati</taxon>
        <taxon>Pseudomonadota</taxon>
        <taxon>Gammaproteobacteria</taxon>
        <taxon>Cellvibrionales</taxon>
        <taxon>Halieaceae</taxon>
        <taxon>Candidatus Paraluminiphilus</taxon>
    </lineage>
</organism>
<dbReference type="InterPro" id="IPR003682">
    <property type="entry name" value="rRNA_ssu_MeTfrase_G"/>
</dbReference>
<dbReference type="PANTHER" id="PTHR31760">
    <property type="entry name" value="S-ADENOSYL-L-METHIONINE-DEPENDENT METHYLTRANSFERASES SUPERFAMILY PROTEIN"/>
    <property type="match status" value="1"/>
</dbReference>
<dbReference type="Gene3D" id="3.40.50.150">
    <property type="entry name" value="Vaccinia Virus protein VP39"/>
    <property type="match status" value="1"/>
</dbReference>
<evidence type="ECO:0000313" key="7">
    <source>
        <dbReference type="EMBL" id="UZP73713.1"/>
    </source>
</evidence>
<dbReference type="SUPFAM" id="SSF53335">
    <property type="entry name" value="S-adenosyl-L-methionine-dependent methyltransferases"/>
    <property type="match status" value="1"/>
</dbReference>
<evidence type="ECO:0000256" key="6">
    <source>
        <dbReference type="HAMAP-Rule" id="MF_00074"/>
    </source>
</evidence>
<evidence type="ECO:0000313" key="8">
    <source>
        <dbReference type="Proteomes" id="UP001317963"/>
    </source>
</evidence>
<gene>
    <name evidence="6 7" type="primary">rsmG</name>
    <name evidence="7" type="ORF">E0F26_02705</name>
</gene>
<dbReference type="EMBL" id="CP036501">
    <property type="protein sequence ID" value="UZP73713.1"/>
    <property type="molecule type" value="Genomic_DNA"/>
</dbReference>
<comment type="similarity">
    <text evidence="6">Belongs to the methyltransferase superfamily. RNA methyltransferase RsmG family.</text>
</comment>
<comment type="caution">
    <text evidence="6">Lacks conserved residue(s) required for the propagation of feature annotation.</text>
</comment>
<feature type="binding site" evidence="6">
    <location>
        <position position="76"/>
    </location>
    <ligand>
        <name>S-adenosyl-L-methionine</name>
        <dbReference type="ChEBI" id="CHEBI:59789"/>
    </ligand>
</feature>
<evidence type="ECO:0000256" key="2">
    <source>
        <dbReference type="ARBA" id="ARBA00022552"/>
    </source>
</evidence>
<evidence type="ECO:0000256" key="1">
    <source>
        <dbReference type="ARBA" id="ARBA00022490"/>
    </source>
</evidence>
<feature type="binding site" evidence="6">
    <location>
        <position position="142"/>
    </location>
    <ligand>
        <name>S-adenosyl-L-methionine</name>
        <dbReference type="ChEBI" id="CHEBI:59789"/>
    </ligand>
</feature>
<keyword evidence="8" id="KW-1185">Reference proteome</keyword>
<dbReference type="InterPro" id="IPR029063">
    <property type="entry name" value="SAM-dependent_MTases_sf"/>
</dbReference>
<keyword evidence="3 6" id="KW-0489">Methyltransferase</keyword>
<evidence type="ECO:0000256" key="4">
    <source>
        <dbReference type="ARBA" id="ARBA00022679"/>
    </source>
</evidence>
<keyword evidence="5 6" id="KW-0949">S-adenosyl-L-methionine</keyword>
<evidence type="ECO:0000256" key="5">
    <source>
        <dbReference type="ARBA" id="ARBA00022691"/>
    </source>
</evidence>
<dbReference type="EC" id="2.1.1.170" evidence="6"/>
<comment type="function">
    <text evidence="6">Specifically methylates the N7 position of guanine in position 527 of 16S rRNA.</text>
</comment>
<comment type="subcellular location">
    <subcellularLocation>
        <location evidence="6">Cytoplasm</location>
    </subcellularLocation>
</comment>
<dbReference type="Proteomes" id="UP001317963">
    <property type="component" value="Chromosome"/>
</dbReference>
<sequence>MASAASDLLGAGLSSLGLDPCHKPALVEYLDLLQKWNKPFNLTAVRSKREMVIKHLLDSLSVMPNLELVRRVCDVGTGAGLPGIPLAIYLPDTHFVLLDSNGKKTRFLQQVANQLDLKNIEVVQDRVEKYHPQKCFDVVISRAFADLNRMCRVTHHLLSDDGRWFAMKSQTAESEISDLDLDFTVQKTVNLKVPFLNDARMLAIVKQGERNQ</sequence>
<evidence type="ECO:0000256" key="3">
    <source>
        <dbReference type="ARBA" id="ARBA00022603"/>
    </source>
</evidence>
<comment type="catalytic activity">
    <reaction evidence="6">
        <text>guanosine(527) in 16S rRNA + S-adenosyl-L-methionine = N(7)-methylguanosine(527) in 16S rRNA + S-adenosyl-L-homocysteine</text>
        <dbReference type="Rhea" id="RHEA:42732"/>
        <dbReference type="Rhea" id="RHEA-COMP:10209"/>
        <dbReference type="Rhea" id="RHEA-COMP:10210"/>
        <dbReference type="ChEBI" id="CHEBI:57856"/>
        <dbReference type="ChEBI" id="CHEBI:59789"/>
        <dbReference type="ChEBI" id="CHEBI:74269"/>
        <dbReference type="ChEBI" id="CHEBI:74480"/>
        <dbReference type="EC" id="2.1.1.170"/>
    </reaction>
</comment>
<dbReference type="PIRSF" id="PIRSF003078">
    <property type="entry name" value="GidB"/>
    <property type="match status" value="1"/>
</dbReference>
<feature type="binding site" evidence="6">
    <location>
        <position position="81"/>
    </location>
    <ligand>
        <name>S-adenosyl-L-methionine</name>
        <dbReference type="ChEBI" id="CHEBI:59789"/>
    </ligand>
</feature>
<reference evidence="7 8" key="1">
    <citation type="submission" date="2019-02" db="EMBL/GenBank/DDBJ databases">
        <title>Halieaceae_genomes.</title>
        <authorList>
            <person name="Li S.-H."/>
        </authorList>
    </citation>
    <scope>NUCLEOTIDE SEQUENCE [LARGE SCALE GENOMIC DNA]</scope>
    <source>
        <strain evidence="7 8">JH123</strain>
    </source>
</reference>
<dbReference type="Pfam" id="PF02527">
    <property type="entry name" value="GidB"/>
    <property type="match status" value="1"/>
</dbReference>
<keyword evidence="4 6" id="KW-0808">Transferase</keyword>
<keyword evidence="1 6" id="KW-0963">Cytoplasm</keyword>
<accession>A0ABY6Q5Z2</accession>
<feature type="binding site" evidence="6">
    <location>
        <begin position="127"/>
        <end position="128"/>
    </location>
    <ligand>
        <name>S-adenosyl-L-methionine</name>
        <dbReference type="ChEBI" id="CHEBI:59789"/>
    </ligand>
</feature>
<proteinExistence type="inferred from homology"/>
<name>A0ABY6Q5Z2_9GAMM</name>
<dbReference type="NCBIfam" id="TIGR00138">
    <property type="entry name" value="rsmG_gidB"/>
    <property type="match status" value="1"/>
</dbReference>
<keyword evidence="2 6" id="KW-0698">rRNA processing</keyword>
<dbReference type="PANTHER" id="PTHR31760:SF0">
    <property type="entry name" value="S-ADENOSYL-L-METHIONINE-DEPENDENT METHYLTRANSFERASES SUPERFAMILY PROTEIN"/>
    <property type="match status" value="1"/>
</dbReference>
<dbReference type="HAMAP" id="MF_00074">
    <property type="entry name" value="16SrRNA_methyltr_G"/>
    <property type="match status" value="1"/>
</dbReference>
<dbReference type="CDD" id="cd02440">
    <property type="entry name" value="AdoMet_MTases"/>
    <property type="match status" value="1"/>
</dbReference>
<protein>
    <recommendedName>
        <fullName evidence="6">Ribosomal RNA small subunit methyltransferase G</fullName>
        <ecNumber evidence="6">2.1.1.170</ecNumber>
    </recommendedName>
    <alternativeName>
        <fullName evidence="6">16S rRNA 7-methylguanosine methyltransferase</fullName>
        <shortName evidence="6">16S rRNA m7G methyltransferase</shortName>
    </alternativeName>
</protein>